<reference evidence="2 3" key="1">
    <citation type="submission" date="2017-10" db="EMBL/GenBank/DDBJ databases">
        <title>Draft genome of Longibacter Salinarum.</title>
        <authorList>
            <person name="Goh K.M."/>
            <person name="Shamsir M.S."/>
            <person name="Lim S.W."/>
        </authorList>
    </citation>
    <scope>NUCLEOTIDE SEQUENCE [LARGE SCALE GENOMIC DNA]</scope>
    <source>
        <strain evidence="2 3">KCTC 52045</strain>
    </source>
</reference>
<evidence type="ECO:0000313" key="2">
    <source>
        <dbReference type="EMBL" id="PEN13328.1"/>
    </source>
</evidence>
<protein>
    <submittedName>
        <fullName evidence="2">DUF4440 domain-containing protein</fullName>
    </submittedName>
</protein>
<evidence type="ECO:0000259" key="1">
    <source>
        <dbReference type="Pfam" id="PF13474"/>
    </source>
</evidence>
<dbReference type="Proteomes" id="UP000220102">
    <property type="component" value="Unassembled WGS sequence"/>
</dbReference>
<dbReference type="Pfam" id="PF13474">
    <property type="entry name" value="SnoaL_3"/>
    <property type="match status" value="1"/>
</dbReference>
<dbReference type="InterPro" id="IPR032710">
    <property type="entry name" value="NTF2-like_dom_sf"/>
</dbReference>
<name>A0A2A8CY69_9BACT</name>
<gene>
    <name evidence="2" type="ORF">CRI94_11145</name>
</gene>
<keyword evidence="3" id="KW-1185">Reference proteome</keyword>
<comment type="caution">
    <text evidence="2">The sequence shown here is derived from an EMBL/GenBank/DDBJ whole genome shotgun (WGS) entry which is preliminary data.</text>
</comment>
<dbReference type="AlphaFoldDB" id="A0A2A8CY69"/>
<sequence length="124" mass="13603">MANGERGALADSWSHGSSVTTMHPIGGRQVGWDAVRKSFDQVAEISSDGKIRLKDQHIEVIGDLAYEIGVEHGELKMGGHAVDLEHRVTNIYRRESGEWKLVHHHTDTSPAMIDVIGRLQSPAG</sequence>
<feature type="domain" description="SnoaL-like" evidence="1">
    <location>
        <begin position="8"/>
        <end position="105"/>
    </location>
</feature>
<accession>A0A2A8CY69</accession>
<organism evidence="2 3">
    <name type="scientific">Longibacter salinarum</name>
    <dbReference type="NCBI Taxonomy" id="1850348"/>
    <lineage>
        <taxon>Bacteria</taxon>
        <taxon>Pseudomonadati</taxon>
        <taxon>Rhodothermota</taxon>
        <taxon>Rhodothermia</taxon>
        <taxon>Rhodothermales</taxon>
        <taxon>Salisaetaceae</taxon>
        <taxon>Longibacter</taxon>
    </lineage>
</organism>
<proteinExistence type="predicted"/>
<dbReference type="SUPFAM" id="SSF54427">
    <property type="entry name" value="NTF2-like"/>
    <property type="match status" value="1"/>
</dbReference>
<dbReference type="InterPro" id="IPR037401">
    <property type="entry name" value="SnoaL-like"/>
</dbReference>
<dbReference type="Gene3D" id="3.10.450.50">
    <property type="match status" value="1"/>
</dbReference>
<evidence type="ECO:0000313" key="3">
    <source>
        <dbReference type="Proteomes" id="UP000220102"/>
    </source>
</evidence>
<dbReference type="OrthoDB" id="1495314at2"/>
<dbReference type="EMBL" id="PDEQ01000005">
    <property type="protein sequence ID" value="PEN13328.1"/>
    <property type="molecule type" value="Genomic_DNA"/>
</dbReference>